<dbReference type="Proteomes" id="UP000769484">
    <property type="component" value="Unassembled WGS sequence"/>
</dbReference>
<dbReference type="AlphaFoldDB" id="A0A930KU12"/>
<sequence length="97" mass="11060">GEQPYAAYKTFRDSAIFTSKRLIVRDSQGLTGKKVEIYSIPYSSINMWSTENAGRIDFNAEVELWTRAGHLKIKLGRKIDVRRIDQLIATCVLNSTH</sequence>
<accession>A0A930KU12</accession>
<comment type="caution">
    <text evidence="2">The sequence shown here is derived from an EMBL/GenBank/DDBJ whole genome shotgun (WGS) entry which is preliminary data.</text>
</comment>
<reference evidence="2" key="1">
    <citation type="submission" date="2020-04" db="EMBL/GenBank/DDBJ databases">
        <title>Deep metagenomics examines the oral microbiome during advanced dental caries in children, revealing novel taxa and co-occurrences with host molecules.</title>
        <authorList>
            <person name="Baker J.L."/>
            <person name="Morton J.T."/>
            <person name="Dinis M."/>
            <person name="Alvarez R."/>
            <person name="Tran N.C."/>
            <person name="Knight R."/>
            <person name="Edlund A."/>
        </authorList>
    </citation>
    <scope>NUCLEOTIDE SEQUENCE</scope>
    <source>
        <strain evidence="2">JCVI_47_bin.4</strain>
    </source>
</reference>
<evidence type="ECO:0000313" key="2">
    <source>
        <dbReference type="EMBL" id="MBF1650662.1"/>
    </source>
</evidence>
<protein>
    <submittedName>
        <fullName evidence="2">PH domain-containing protein</fullName>
    </submittedName>
</protein>
<dbReference type="Pfam" id="PF08000">
    <property type="entry name" value="bPH_1"/>
    <property type="match status" value="1"/>
</dbReference>
<organism evidence="2 3">
    <name type="scientific">Rothia dentocariosa</name>
    <dbReference type="NCBI Taxonomy" id="2047"/>
    <lineage>
        <taxon>Bacteria</taxon>
        <taxon>Bacillati</taxon>
        <taxon>Actinomycetota</taxon>
        <taxon>Actinomycetes</taxon>
        <taxon>Micrococcales</taxon>
        <taxon>Micrococcaceae</taxon>
        <taxon>Rothia</taxon>
    </lineage>
</organism>
<dbReference type="Gene3D" id="2.30.29.50">
    <property type="entry name" value="Bacterial Pleckstrin homology domain"/>
    <property type="match status" value="1"/>
</dbReference>
<dbReference type="EMBL" id="JABZXJ010000086">
    <property type="protein sequence ID" value="MBF1650662.1"/>
    <property type="molecule type" value="Genomic_DNA"/>
</dbReference>
<proteinExistence type="predicted"/>
<feature type="non-terminal residue" evidence="2">
    <location>
        <position position="1"/>
    </location>
</feature>
<name>A0A930KU12_9MICC</name>
<dbReference type="SUPFAM" id="SSF50729">
    <property type="entry name" value="PH domain-like"/>
    <property type="match status" value="1"/>
</dbReference>
<evidence type="ECO:0000259" key="1">
    <source>
        <dbReference type="Pfam" id="PF08000"/>
    </source>
</evidence>
<dbReference type="CDD" id="cd13225">
    <property type="entry name" value="PH-like_bacteria"/>
    <property type="match status" value="1"/>
</dbReference>
<feature type="domain" description="Bacterial Pleckstrin homology" evidence="1">
    <location>
        <begin position="1"/>
        <end position="92"/>
    </location>
</feature>
<evidence type="ECO:0000313" key="3">
    <source>
        <dbReference type="Proteomes" id="UP000769484"/>
    </source>
</evidence>
<dbReference type="InterPro" id="IPR012544">
    <property type="entry name" value="PHb"/>
</dbReference>
<gene>
    <name evidence="2" type="ORF">HXO56_11385</name>
</gene>
<dbReference type="InterPro" id="IPR037063">
    <property type="entry name" value="PHb_sf"/>
</dbReference>